<reference evidence="3" key="2">
    <citation type="submission" date="2017-10" db="EMBL/GenBank/DDBJ databases">
        <title>Ladona fulva Genome sequencing and assembly.</title>
        <authorList>
            <person name="Murali S."/>
            <person name="Richards S."/>
            <person name="Bandaranaike D."/>
            <person name="Bellair M."/>
            <person name="Blankenburg K."/>
            <person name="Chao H."/>
            <person name="Dinh H."/>
            <person name="Doddapaneni H."/>
            <person name="Dugan-Rocha S."/>
            <person name="Elkadiri S."/>
            <person name="Gnanaolivu R."/>
            <person name="Hernandez B."/>
            <person name="Skinner E."/>
            <person name="Javaid M."/>
            <person name="Lee S."/>
            <person name="Li M."/>
            <person name="Ming W."/>
            <person name="Munidasa M."/>
            <person name="Muniz J."/>
            <person name="Nguyen L."/>
            <person name="Hughes D."/>
            <person name="Osuji N."/>
            <person name="Pu L.-L."/>
            <person name="Puazo M."/>
            <person name="Qu C."/>
            <person name="Quiroz J."/>
            <person name="Raj R."/>
            <person name="Weissenberger G."/>
            <person name="Xin Y."/>
            <person name="Zou X."/>
            <person name="Han Y."/>
            <person name="Worley K."/>
            <person name="Muzny D."/>
            <person name="Gibbs R."/>
        </authorList>
    </citation>
    <scope>NUCLEOTIDE SEQUENCE</scope>
    <source>
        <strain evidence="3">Sampled in the wild</strain>
    </source>
</reference>
<dbReference type="PANTHER" id="PTHR24078:SF519">
    <property type="entry name" value="DNAJ HOMOLOG SUBFAMILY B MEMBER 13"/>
    <property type="match status" value="1"/>
</dbReference>
<protein>
    <recommendedName>
        <fullName evidence="2">J domain-containing protein</fullName>
    </recommendedName>
</protein>
<keyword evidence="4" id="KW-1185">Reference proteome</keyword>
<comment type="caution">
    <text evidence="3">The sequence shown here is derived from an EMBL/GenBank/DDBJ whole genome shotgun (WGS) entry which is preliminary data.</text>
</comment>
<reference evidence="3" key="1">
    <citation type="submission" date="2013-04" db="EMBL/GenBank/DDBJ databases">
        <authorList>
            <person name="Qu J."/>
            <person name="Murali S.C."/>
            <person name="Bandaranaike D."/>
            <person name="Bellair M."/>
            <person name="Blankenburg K."/>
            <person name="Chao H."/>
            <person name="Dinh H."/>
            <person name="Doddapaneni H."/>
            <person name="Downs B."/>
            <person name="Dugan-Rocha S."/>
            <person name="Elkadiri S."/>
            <person name="Gnanaolivu R.D."/>
            <person name="Hernandez B."/>
            <person name="Javaid M."/>
            <person name="Jayaseelan J.C."/>
            <person name="Lee S."/>
            <person name="Li M."/>
            <person name="Ming W."/>
            <person name="Munidasa M."/>
            <person name="Muniz J."/>
            <person name="Nguyen L."/>
            <person name="Ongeri F."/>
            <person name="Osuji N."/>
            <person name="Pu L.-L."/>
            <person name="Puazo M."/>
            <person name="Qu C."/>
            <person name="Quiroz J."/>
            <person name="Raj R."/>
            <person name="Weissenberger G."/>
            <person name="Xin Y."/>
            <person name="Zou X."/>
            <person name="Han Y."/>
            <person name="Richards S."/>
            <person name="Worley K."/>
            <person name="Muzny D."/>
            <person name="Gibbs R."/>
        </authorList>
    </citation>
    <scope>NUCLEOTIDE SEQUENCE</scope>
    <source>
        <strain evidence="3">Sampled in the wild</strain>
    </source>
</reference>
<feature type="non-terminal residue" evidence="3">
    <location>
        <position position="150"/>
    </location>
</feature>
<accession>A0A8K0KR04</accession>
<organism evidence="3 4">
    <name type="scientific">Ladona fulva</name>
    <name type="common">Scarce chaser dragonfly</name>
    <name type="synonym">Libellula fulva</name>
    <dbReference type="NCBI Taxonomy" id="123851"/>
    <lineage>
        <taxon>Eukaryota</taxon>
        <taxon>Metazoa</taxon>
        <taxon>Ecdysozoa</taxon>
        <taxon>Arthropoda</taxon>
        <taxon>Hexapoda</taxon>
        <taxon>Insecta</taxon>
        <taxon>Pterygota</taxon>
        <taxon>Palaeoptera</taxon>
        <taxon>Odonata</taxon>
        <taxon>Epiprocta</taxon>
        <taxon>Anisoptera</taxon>
        <taxon>Libelluloidea</taxon>
        <taxon>Libellulidae</taxon>
        <taxon>Ladona</taxon>
    </lineage>
</organism>
<sequence length="150" mass="17040">MGIDYYGVLNIKKCATKSEIKQAYRRLALEFHPVKPQQDEGKHVTFSMIGEAYDVLSDNLHRAVYDQYGEEGLKAGVPGPRQYIQPYVYHGDPIRTFEEFFGTENPFANLLDVLIHPLPLHVAGNHIGIKKKSMDVSFPLPLTLNEVYYG</sequence>
<dbReference type="InterPro" id="IPR036869">
    <property type="entry name" value="J_dom_sf"/>
</dbReference>
<evidence type="ECO:0000259" key="2">
    <source>
        <dbReference type="PROSITE" id="PS50076"/>
    </source>
</evidence>
<dbReference type="AlphaFoldDB" id="A0A8K0KR04"/>
<dbReference type="SMART" id="SM00271">
    <property type="entry name" value="DnaJ"/>
    <property type="match status" value="1"/>
</dbReference>
<dbReference type="Gene3D" id="1.10.287.110">
    <property type="entry name" value="DnaJ domain"/>
    <property type="match status" value="1"/>
</dbReference>
<dbReference type="InterPro" id="IPR051339">
    <property type="entry name" value="DnaJ_subfamily_B"/>
</dbReference>
<feature type="domain" description="J" evidence="2">
    <location>
        <begin position="4"/>
        <end position="69"/>
    </location>
</feature>
<dbReference type="CDD" id="cd06257">
    <property type="entry name" value="DnaJ"/>
    <property type="match status" value="1"/>
</dbReference>
<dbReference type="GO" id="GO:0051087">
    <property type="term" value="F:protein-folding chaperone binding"/>
    <property type="evidence" value="ECO:0007669"/>
    <property type="project" value="TreeGrafter"/>
</dbReference>
<dbReference type="SUPFAM" id="SSF46565">
    <property type="entry name" value="Chaperone J-domain"/>
    <property type="match status" value="1"/>
</dbReference>
<dbReference type="PRINTS" id="PR00625">
    <property type="entry name" value="JDOMAIN"/>
</dbReference>
<evidence type="ECO:0000256" key="1">
    <source>
        <dbReference type="ARBA" id="ARBA00023186"/>
    </source>
</evidence>
<dbReference type="PANTHER" id="PTHR24078">
    <property type="entry name" value="DNAJ HOMOLOG SUBFAMILY C MEMBER"/>
    <property type="match status" value="1"/>
</dbReference>
<evidence type="ECO:0000313" key="3">
    <source>
        <dbReference type="EMBL" id="KAG8239425.1"/>
    </source>
</evidence>
<dbReference type="GO" id="GO:0005829">
    <property type="term" value="C:cytosol"/>
    <property type="evidence" value="ECO:0007669"/>
    <property type="project" value="TreeGrafter"/>
</dbReference>
<name>A0A8K0KR04_LADFU</name>
<dbReference type="InterPro" id="IPR018253">
    <property type="entry name" value="DnaJ_domain_CS"/>
</dbReference>
<proteinExistence type="predicted"/>
<dbReference type="InterPro" id="IPR001623">
    <property type="entry name" value="DnaJ_domain"/>
</dbReference>
<evidence type="ECO:0000313" key="4">
    <source>
        <dbReference type="Proteomes" id="UP000792457"/>
    </source>
</evidence>
<dbReference type="EMBL" id="KZ309641">
    <property type="protein sequence ID" value="KAG8239425.1"/>
    <property type="molecule type" value="Genomic_DNA"/>
</dbReference>
<dbReference type="PROSITE" id="PS50076">
    <property type="entry name" value="DNAJ_2"/>
    <property type="match status" value="1"/>
</dbReference>
<dbReference type="Pfam" id="PF00226">
    <property type="entry name" value="DnaJ"/>
    <property type="match status" value="1"/>
</dbReference>
<keyword evidence="1" id="KW-0143">Chaperone</keyword>
<dbReference type="GO" id="GO:0051082">
    <property type="term" value="F:unfolded protein binding"/>
    <property type="evidence" value="ECO:0007669"/>
    <property type="project" value="TreeGrafter"/>
</dbReference>
<dbReference type="FunFam" id="1.10.287.110:FF:000106">
    <property type="entry name" value="Putative heat shock protein-like protein"/>
    <property type="match status" value="1"/>
</dbReference>
<dbReference type="OrthoDB" id="550424at2759"/>
<gene>
    <name evidence="3" type="ORF">J437_LFUL018945</name>
</gene>
<dbReference type="PROSITE" id="PS00636">
    <property type="entry name" value="DNAJ_1"/>
    <property type="match status" value="1"/>
</dbReference>
<dbReference type="Proteomes" id="UP000792457">
    <property type="component" value="Unassembled WGS sequence"/>
</dbReference>